<keyword evidence="2" id="KW-1185">Reference proteome</keyword>
<evidence type="ECO:0000313" key="1">
    <source>
        <dbReference type="EMBL" id="KAJ9106748.1"/>
    </source>
</evidence>
<organism evidence="1 2">
    <name type="scientific">Naganishia cerealis</name>
    <dbReference type="NCBI Taxonomy" id="610337"/>
    <lineage>
        <taxon>Eukaryota</taxon>
        <taxon>Fungi</taxon>
        <taxon>Dikarya</taxon>
        <taxon>Basidiomycota</taxon>
        <taxon>Agaricomycotina</taxon>
        <taxon>Tremellomycetes</taxon>
        <taxon>Filobasidiales</taxon>
        <taxon>Filobasidiaceae</taxon>
        <taxon>Naganishia</taxon>
    </lineage>
</organism>
<comment type="caution">
    <text evidence="1">The sequence shown here is derived from an EMBL/GenBank/DDBJ whole genome shotgun (WGS) entry which is preliminary data.</text>
</comment>
<accession>A0ACC2W4V2</accession>
<dbReference type="EMBL" id="JASBWR010000028">
    <property type="protein sequence ID" value="KAJ9106748.1"/>
    <property type="molecule type" value="Genomic_DNA"/>
</dbReference>
<sequence length="98" mass="11013">MNTYSAVPMEEYKIGVYDPQEYLYPSDTFVLLRIGEKPGTNRPGKDTPTLWQGSDNKASKTQATIASAVEDENFSWETEKIRLPVAAYIRPSTCDGYV</sequence>
<evidence type="ECO:0000313" key="2">
    <source>
        <dbReference type="Proteomes" id="UP001241377"/>
    </source>
</evidence>
<name>A0ACC2W4V2_9TREE</name>
<protein>
    <submittedName>
        <fullName evidence="1">Uncharacterized protein</fullName>
    </submittedName>
</protein>
<dbReference type="Proteomes" id="UP001241377">
    <property type="component" value="Unassembled WGS sequence"/>
</dbReference>
<reference evidence="1" key="1">
    <citation type="submission" date="2023-04" db="EMBL/GenBank/DDBJ databases">
        <title>Draft Genome sequencing of Naganishia species isolated from polar environments using Oxford Nanopore Technology.</title>
        <authorList>
            <person name="Leo P."/>
            <person name="Venkateswaran K."/>
        </authorList>
    </citation>
    <scope>NUCLEOTIDE SEQUENCE</scope>
    <source>
        <strain evidence="1">MNA-CCFEE 5261</strain>
    </source>
</reference>
<proteinExistence type="predicted"/>
<gene>
    <name evidence="1" type="ORF">QFC19_003060</name>
</gene>